<keyword evidence="2" id="KW-0547">Nucleotide-binding</keyword>
<dbReference type="Pfam" id="PF00005">
    <property type="entry name" value="ABC_tran"/>
    <property type="match status" value="1"/>
</dbReference>
<dbReference type="EMBL" id="BA000001">
    <property type="protein sequence ID" value="BAA29884.1"/>
    <property type="molecule type" value="Genomic_DNA"/>
</dbReference>
<dbReference type="SMART" id="SM00382">
    <property type="entry name" value="AAA"/>
    <property type="match status" value="1"/>
</dbReference>
<evidence type="ECO:0000256" key="3">
    <source>
        <dbReference type="ARBA" id="ARBA00022840"/>
    </source>
</evidence>
<dbReference type="KEGG" id="pho:PH0791"/>
<dbReference type="Proteomes" id="UP000000752">
    <property type="component" value="Chromosome"/>
</dbReference>
<dbReference type="AlphaFoldDB" id="O58521"/>
<evidence type="ECO:0000259" key="4">
    <source>
        <dbReference type="PROSITE" id="PS50893"/>
    </source>
</evidence>
<feature type="domain" description="ABC transporter" evidence="4">
    <location>
        <begin position="6"/>
        <end position="228"/>
    </location>
</feature>
<evidence type="ECO:0000256" key="2">
    <source>
        <dbReference type="ARBA" id="ARBA00022741"/>
    </source>
</evidence>
<dbReference type="PANTHER" id="PTHR42794">
    <property type="entry name" value="HEMIN IMPORT ATP-BINDING PROTEIN HMUV"/>
    <property type="match status" value="1"/>
</dbReference>
<protein>
    <submittedName>
        <fullName evidence="5">241aa long hypothetical iron (III) dicitrate transport ATP-binding protein</fullName>
    </submittedName>
</protein>
<dbReference type="InterPro" id="IPR027417">
    <property type="entry name" value="P-loop_NTPase"/>
</dbReference>
<proteinExistence type="predicted"/>
<dbReference type="Gene3D" id="3.40.50.300">
    <property type="entry name" value="P-loop containing nucleotide triphosphate hydrolases"/>
    <property type="match status" value="1"/>
</dbReference>
<reference evidence="5 6" key="1">
    <citation type="journal article" date="1998" name="DNA Res.">
        <title>Complete sequence and gene organization of the genome of a hyper-thermophilic archaebacterium, Pyrococcus horikoshii OT3.</title>
        <authorList>
            <person name="Kawarabayasi Y."/>
            <person name="Sawada M."/>
            <person name="Horikawa H."/>
            <person name="Haikawa Y."/>
            <person name="Hino Y."/>
            <person name="Yamamoto S."/>
            <person name="Sekine M."/>
            <person name="Baba S."/>
            <person name="Kosugi H."/>
            <person name="Hosoyama A."/>
            <person name="Nagai Y."/>
            <person name="Sakai M."/>
            <person name="Ogura K."/>
            <person name="Otuka R."/>
            <person name="Nakazawa H."/>
            <person name="Takamiya M."/>
            <person name="Ohfuku Y."/>
            <person name="Funahashi T."/>
            <person name="Tanaka T."/>
            <person name="Kudoh Y."/>
            <person name="Yamazaki J."/>
            <person name="Kushida N."/>
            <person name="Oguchi A."/>
            <person name="Aoki K."/>
            <person name="Nakamura Y."/>
            <person name="Robb T.F."/>
            <person name="Horikoshi K."/>
            <person name="Masuchi Y."/>
            <person name="Shizuya H."/>
            <person name="Kikuchi H."/>
        </authorList>
    </citation>
    <scope>NUCLEOTIDE SEQUENCE [LARGE SCALE GENOMIC DNA]</scope>
    <source>
        <strain evidence="6">ATCC 700860 / DSM 12428 / JCM 9974 / NBRC 100139 / OT-3</strain>
    </source>
</reference>
<accession>O58521</accession>
<organism evidence="5 6">
    <name type="scientific">Pyrococcus horikoshii (strain ATCC 700860 / DSM 12428 / JCM 9974 / NBRC 100139 / OT-3)</name>
    <dbReference type="NCBI Taxonomy" id="70601"/>
    <lineage>
        <taxon>Archaea</taxon>
        <taxon>Methanobacteriati</taxon>
        <taxon>Methanobacteriota</taxon>
        <taxon>Thermococci</taxon>
        <taxon>Thermococcales</taxon>
        <taxon>Thermococcaceae</taxon>
        <taxon>Pyrococcus</taxon>
    </lineage>
</organism>
<keyword evidence="6" id="KW-1185">Reference proteome</keyword>
<dbReference type="PIR" id="B71128">
    <property type="entry name" value="B71128"/>
</dbReference>
<dbReference type="CDD" id="cd03214">
    <property type="entry name" value="ABC_Iron-Siderophores_B12_Hemin"/>
    <property type="match status" value="1"/>
</dbReference>
<dbReference type="GO" id="GO:0005524">
    <property type="term" value="F:ATP binding"/>
    <property type="evidence" value="ECO:0007669"/>
    <property type="project" value="UniProtKB-KW"/>
</dbReference>
<keyword evidence="3 5" id="KW-0067">ATP-binding</keyword>
<dbReference type="STRING" id="70601.gene:9377741"/>
<dbReference type="FunFam" id="3.40.50.300:FF:000134">
    <property type="entry name" value="Iron-enterobactin ABC transporter ATP-binding protein"/>
    <property type="match status" value="1"/>
</dbReference>
<dbReference type="PANTHER" id="PTHR42794:SF2">
    <property type="entry name" value="ABC TRANSPORTER ATP-BINDING PROTEIN"/>
    <property type="match status" value="1"/>
</dbReference>
<dbReference type="InterPro" id="IPR003439">
    <property type="entry name" value="ABC_transporter-like_ATP-bd"/>
</dbReference>
<evidence type="ECO:0000313" key="5">
    <source>
        <dbReference type="EMBL" id="BAA29884.1"/>
    </source>
</evidence>
<sequence>MSFMPELEVDISFSYGNFEALRDVKFKAKKGELLAIIGPNGSGKSTLLKCIAGILKPRGKIVYDGINLLNLKPKERAKIVSYVPQSSFPQFSFTVEEFVELGTYARGGDIEDALKRVGLVEKRHELITRLSGGEYQLALIARALAQGSEVMLLDEPTSHLDINHTKKVIEILQELKKEKLIIAVFHDLNLAINYSDELLVLKNGEVAWLGDPNSLPLEVIGKVYGIVPKFLEVDGVKTILP</sequence>
<gene>
    <name evidence="5" type="ordered locus">PH0791</name>
</gene>
<evidence type="ECO:0000313" key="6">
    <source>
        <dbReference type="Proteomes" id="UP000000752"/>
    </source>
</evidence>
<dbReference type="SUPFAM" id="SSF52540">
    <property type="entry name" value="P-loop containing nucleoside triphosphate hydrolases"/>
    <property type="match status" value="1"/>
</dbReference>
<dbReference type="EnsemblBacteria" id="BAA29884">
    <property type="protein sequence ID" value="BAA29884"/>
    <property type="gene ID" value="BAA29884"/>
</dbReference>
<evidence type="ECO:0000256" key="1">
    <source>
        <dbReference type="ARBA" id="ARBA00022448"/>
    </source>
</evidence>
<dbReference type="InterPro" id="IPR003593">
    <property type="entry name" value="AAA+_ATPase"/>
</dbReference>
<dbReference type="PROSITE" id="PS50893">
    <property type="entry name" value="ABC_TRANSPORTER_2"/>
    <property type="match status" value="1"/>
</dbReference>
<dbReference type="GO" id="GO:0016887">
    <property type="term" value="F:ATP hydrolysis activity"/>
    <property type="evidence" value="ECO:0007669"/>
    <property type="project" value="InterPro"/>
</dbReference>
<keyword evidence="1" id="KW-0813">Transport</keyword>
<name>O58521_PYRHO</name>
<dbReference type="eggNOG" id="arCOG00198">
    <property type="taxonomic scope" value="Archaea"/>
</dbReference>